<keyword evidence="15" id="KW-1185">Reference proteome</keyword>
<keyword evidence="5" id="KW-0146">Chitin degradation</keyword>
<proteinExistence type="inferred from homology"/>
<evidence type="ECO:0000256" key="5">
    <source>
        <dbReference type="ARBA" id="ARBA00023024"/>
    </source>
</evidence>
<evidence type="ECO:0000256" key="6">
    <source>
        <dbReference type="ARBA" id="ARBA00023277"/>
    </source>
</evidence>
<protein>
    <recommendedName>
        <fullName evidence="2">chitinase</fullName>
        <ecNumber evidence="2">3.2.1.14</ecNumber>
    </recommendedName>
</protein>
<reference evidence="15" key="1">
    <citation type="submission" date="2016-05" db="EMBL/GenBank/DDBJ databases">
        <title>Comparative genomics of biotechnologically important yeasts.</title>
        <authorList>
            <consortium name="DOE Joint Genome Institute"/>
            <person name="Riley R."/>
            <person name="Haridas S."/>
            <person name="Wolfe K.H."/>
            <person name="Lopes M.R."/>
            <person name="Hittinger C.T."/>
            <person name="Goker M."/>
            <person name="Salamov A."/>
            <person name="Wisecaver J."/>
            <person name="Long T.M."/>
            <person name="Aerts A.L."/>
            <person name="Barry K."/>
            <person name="Choi C."/>
            <person name="Clum A."/>
            <person name="Coughlan A.Y."/>
            <person name="Deshpande S."/>
            <person name="Douglass A.P."/>
            <person name="Hanson S.J."/>
            <person name="Klenk H.-P."/>
            <person name="Labutti K."/>
            <person name="Lapidus A."/>
            <person name="Lindquist E."/>
            <person name="Lipzen A."/>
            <person name="Meier-Kolthoff J.P."/>
            <person name="Ohm R.A."/>
            <person name="Otillar R.P."/>
            <person name="Pangilinan J."/>
            <person name="Peng Y."/>
            <person name="Rokas A."/>
            <person name="Rosa C.A."/>
            <person name="Scheuner C."/>
            <person name="Sibirny A.A."/>
            <person name="Slot J.C."/>
            <person name="Stielow J.B."/>
            <person name="Sun H."/>
            <person name="Kurtzman C.P."/>
            <person name="Blackwell M."/>
            <person name="Grigoriev I.V."/>
            <person name="Jeffries T.W."/>
        </authorList>
    </citation>
    <scope>NUCLEOTIDE SEQUENCE [LARGE SCALE GENOMIC DNA]</scope>
    <source>
        <strain evidence="15">DSM 1968</strain>
    </source>
</reference>
<evidence type="ECO:0000256" key="7">
    <source>
        <dbReference type="ARBA" id="ARBA00023295"/>
    </source>
</evidence>
<keyword evidence="4 9" id="KW-0378">Hydrolase</keyword>
<dbReference type="GeneID" id="30966374"/>
<evidence type="ECO:0000313" key="14">
    <source>
        <dbReference type="EMBL" id="ODV63188.1"/>
    </source>
</evidence>
<dbReference type="SUPFAM" id="SSF51445">
    <property type="entry name" value="(Trans)glycosidases"/>
    <property type="match status" value="1"/>
</dbReference>
<evidence type="ECO:0000256" key="11">
    <source>
        <dbReference type="SAM" id="Phobius"/>
    </source>
</evidence>
<dbReference type="PROSITE" id="PS01095">
    <property type="entry name" value="GH18_1"/>
    <property type="match status" value="1"/>
</dbReference>
<keyword evidence="11" id="KW-0812">Transmembrane</keyword>
<dbReference type="PROSITE" id="PS51910">
    <property type="entry name" value="GH18_2"/>
    <property type="match status" value="1"/>
</dbReference>
<evidence type="ECO:0000259" key="13">
    <source>
        <dbReference type="PROSITE" id="PS51910"/>
    </source>
</evidence>
<dbReference type="InterPro" id="IPR017853">
    <property type="entry name" value="GH"/>
</dbReference>
<keyword evidence="12" id="KW-0732">Signal</keyword>
<dbReference type="CDD" id="cd02877">
    <property type="entry name" value="GH18_hevamine_XipI_class_III"/>
    <property type="match status" value="1"/>
</dbReference>
<feature type="transmembrane region" description="Helical" evidence="11">
    <location>
        <begin position="366"/>
        <end position="384"/>
    </location>
</feature>
<keyword evidence="11" id="KW-0472">Membrane</keyword>
<dbReference type="GO" id="GO:0008061">
    <property type="term" value="F:chitin binding"/>
    <property type="evidence" value="ECO:0007669"/>
    <property type="project" value="UniProtKB-KW"/>
</dbReference>
<dbReference type="InterPro" id="IPR001223">
    <property type="entry name" value="Glyco_hydro18_cat"/>
</dbReference>
<evidence type="ECO:0000256" key="2">
    <source>
        <dbReference type="ARBA" id="ARBA00012729"/>
    </source>
</evidence>
<gene>
    <name evidence="14" type="ORF">ASCRUDRAFT_74561</name>
</gene>
<keyword evidence="7 9" id="KW-0326">Glycosidase</keyword>
<dbReference type="Proteomes" id="UP000095038">
    <property type="component" value="Unassembled WGS sequence"/>
</dbReference>
<dbReference type="InterPro" id="IPR050542">
    <property type="entry name" value="Glycosyl_Hydrlase18_Chitinase"/>
</dbReference>
<dbReference type="OrthoDB" id="6020543at2759"/>
<dbReference type="GO" id="GO:0006032">
    <property type="term" value="P:chitin catabolic process"/>
    <property type="evidence" value="ECO:0007669"/>
    <property type="project" value="UniProtKB-KW"/>
</dbReference>
<dbReference type="InterPro" id="IPR001579">
    <property type="entry name" value="Glyco_hydro_18_chit_AS"/>
</dbReference>
<dbReference type="Gene3D" id="3.20.20.80">
    <property type="entry name" value="Glycosidases"/>
    <property type="match status" value="1"/>
</dbReference>
<comment type="catalytic activity">
    <reaction evidence="1">
        <text>Random endo-hydrolysis of N-acetyl-beta-D-glucosaminide (1-&gt;4)-beta-linkages in chitin and chitodextrins.</text>
        <dbReference type="EC" id="3.2.1.14"/>
    </reaction>
</comment>
<keyword evidence="8" id="KW-0624">Polysaccharide degradation</keyword>
<dbReference type="EC" id="3.2.1.14" evidence="2"/>
<evidence type="ECO:0000313" key="15">
    <source>
        <dbReference type="Proteomes" id="UP000095038"/>
    </source>
</evidence>
<dbReference type="Pfam" id="PF00704">
    <property type="entry name" value="Glyco_hydro_18"/>
    <property type="match status" value="1"/>
</dbReference>
<keyword evidence="6" id="KW-0119">Carbohydrate metabolism</keyword>
<dbReference type="PANTHER" id="PTHR45708">
    <property type="entry name" value="ENDOCHITINASE"/>
    <property type="match status" value="1"/>
</dbReference>
<organism evidence="14 15">
    <name type="scientific">Ascoidea rubescens DSM 1968</name>
    <dbReference type="NCBI Taxonomy" id="1344418"/>
    <lineage>
        <taxon>Eukaryota</taxon>
        <taxon>Fungi</taxon>
        <taxon>Dikarya</taxon>
        <taxon>Ascomycota</taxon>
        <taxon>Saccharomycotina</taxon>
        <taxon>Saccharomycetes</taxon>
        <taxon>Ascoideaceae</taxon>
        <taxon>Ascoidea</taxon>
    </lineage>
</organism>
<name>A0A1D2VNK3_9ASCO</name>
<dbReference type="AlphaFoldDB" id="A0A1D2VNK3"/>
<accession>A0A1D2VNK3</accession>
<dbReference type="EMBL" id="KV454476">
    <property type="protein sequence ID" value="ODV63188.1"/>
    <property type="molecule type" value="Genomic_DNA"/>
</dbReference>
<evidence type="ECO:0000256" key="8">
    <source>
        <dbReference type="ARBA" id="ARBA00023326"/>
    </source>
</evidence>
<evidence type="ECO:0000256" key="4">
    <source>
        <dbReference type="ARBA" id="ARBA00022801"/>
    </source>
</evidence>
<dbReference type="PANTHER" id="PTHR45708:SF49">
    <property type="entry name" value="ENDOCHITINASE"/>
    <property type="match status" value="1"/>
</dbReference>
<evidence type="ECO:0000256" key="3">
    <source>
        <dbReference type="ARBA" id="ARBA00022669"/>
    </source>
</evidence>
<evidence type="ECO:0000256" key="10">
    <source>
        <dbReference type="RuleBase" id="RU004453"/>
    </source>
</evidence>
<sequence>MQIPFILFITFLLQFSTTLGKFSKKSNKNIAAYWGQNTMGTQTNFTAEEERLSFYCQSDSVDIILLAFMNMFPGNNSIPRLVFSAGEFSYTYQETINQLETDIKTCQKNEKLVLLSLGGQSADYGFSSVAEAVNFASILWDMFGEDYDDDQLRPFGSAVVDGFDFDIENSNDVGYVELIEELREIIDENGSKDYYISAAPQCPYPADDVVEILNNSYVDFLFIQFYNNEYNCDANTDRFNWNTWASYAKDISKNENVKIYLGLPGSNESAVSGFIDNSTLLENRINQAKKNSSFGGVMVWDASTSFNTTIDDELYIDMIKYLLTGDDKYFEEQSSSYICTETDRCFNQYNHVTSTSEDNGMKQISILYGISPILSGIITFIMFLY</sequence>
<dbReference type="RefSeq" id="XP_020049495.1">
    <property type="nucleotide sequence ID" value="XM_020192738.1"/>
</dbReference>
<dbReference type="GO" id="GO:0005576">
    <property type="term" value="C:extracellular region"/>
    <property type="evidence" value="ECO:0007669"/>
    <property type="project" value="TreeGrafter"/>
</dbReference>
<feature type="signal peptide" evidence="12">
    <location>
        <begin position="1"/>
        <end position="20"/>
    </location>
</feature>
<evidence type="ECO:0000256" key="9">
    <source>
        <dbReference type="RuleBase" id="RU000489"/>
    </source>
</evidence>
<feature type="chain" id="PRO_5008910549" description="chitinase" evidence="12">
    <location>
        <begin position="21"/>
        <end position="385"/>
    </location>
</feature>
<dbReference type="InParanoid" id="A0A1D2VNK3"/>
<evidence type="ECO:0000256" key="1">
    <source>
        <dbReference type="ARBA" id="ARBA00000822"/>
    </source>
</evidence>
<keyword evidence="3" id="KW-0147">Chitin-binding</keyword>
<comment type="similarity">
    <text evidence="10">Belongs to the glycosyl hydrolase 18 family.</text>
</comment>
<feature type="domain" description="GH18" evidence="13">
    <location>
        <begin position="28"/>
        <end position="326"/>
    </location>
</feature>
<dbReference type="InterPro" id="IPR045321">
    <property type="entry name" value="Cts1-like"/>
</dbReference>
<keyword evidence="11" id="KW-1133">Transmembrane helix</keyword>
<evidence type="ECO:0000256" key="12">
    <source>
        <dbReference type="SAM" id="SignalP"/>
    </source>
</evidence>
<dbReference type="GO" id="GO:0000272">
    <property type="term" value="P:polysaccharide catabolic process"/>
    <property type="evidence" value="ECO:0007669"/>
    <property type="project" value="UniProtKB-KW"/>
</dbReference>
<dbReference type="GO" id="GO:0008843">
    <property type="term" value="F:endochitinase activity"/>
    <property type="evidence" value="ECO:0007669"/>
    <property type="project" value="UniProtKB-EC"/>
</dbReference>
<dbReference type="STRING" id="1344418.A0A1D2VNK3"/>